<gene>
    <name evidence="1" type="ORF">NATSA_14720</name>
</gene>
<dbReference type="Proteomes" id="UP000673975">
    <property type="component" value="Unassembled WGS sequence"/>
</dbReference>
<sequence>MIDKLKIRNEYQELKKIFKTIESLYRNINSLEPGVYLISGKVAVMYRYRRHYKTLLYTRGKGMKILVPVFSKKSGISNVLNNALCRANSKSIILFNNIHKSVRRIENEPVYNKKYIELRNKLQEYLYQPKFYVSDDEKQILEKWYYGKTLENIPIRKRIREVEKIINDLLYMNEKEKNNNITGYLSKNDLCEYKAYFKRIGICINEAYTFINRFSLVPSHGDLVTRHVIINDGKYVLIDWDAELVSMRPGWYDIMSPFENDEELKKAWIIGEFDNQIEKTIEIAGVGNKESIRMIMPLAWSISFCRHRPSPSDEVRRRTIKNNLNEWYRIIKDNSHQGFQ</sequence>
<reference evidence="1" key="1">
    <citation type="submission" date="2021-02" db="EMBL/GenBank/DDBJ databases">
        <title>Natronogracilivirga saccharolytica gen. nov. sp. nov. a new anaerobic, haloalkiliphilic carbohydrate-fermenting bacterium from soda lake and proposing of Cyclonatronumiaceae fam. nov. in the phylum Balneolaeota.</title>
        <authorList>
            <person name="Zhilina T.N."/>
            <person name="Sorokin D.Y."/>
            <person name="Zavarzina D.G."/>
            <person name="Toshchakov S.V."/>
            <person name="Kublanov I.V."/>
        </authorList>
    </citation>
    <scope>NUCLEOTIDE SEQUENCE</scope>
    <source>
        <strain evidence="1">Z-1702</strain>
    </source>
</reference>
<name>A0A8J7SBB4_9BACT</name>
<dbReference type="SUPFAM" id="SSF56112">
    <property type="entry name" value="Protein kinase-like (PK-like)"/>
    <property type="match status" value="1"/>
</dbReference>
<evidence type="ECO:0000313" key="2">
    <source>
        <dbReference type="Proteomes" id="UP000673975"/>
    </source>
</evidence>
<protein>
    <submittedName>
        <fullName evidence="1">Uncharacterized protein</fullName>
    </submittedName>
</protein>
<dbReference type="RefSeq" id="WP_210513388.1">
    <property type="nucleotide sequence ID" value="NZ_JAFIDN010000018.1"/>
</dbReference>
<evidence type="ECO:0000313" key="1">
    <source>
        <dbReference type="EMBL" id="MBP3193928.1"/>
    </source>
</evidence>
<accession>A0A8J7SBB4</accession>
<proteinExistence type="predicted"/>
<organism evidence="1 2">
    <name type="scientific">Natronogracilivirga saccharolytica</name>
    <dbReference type="NCBI Taxonomy" id="2812953"/>
    <lineage>
        <taxon>Bacteria</taxon>
        <taxon>Pseudomonadati</taxon>
        <taxon>Balneolota</taxon>
        <taxon>Balneolia</taxon>
        <taxon>Balneolales</taxon>
        <taxon>Cyclonatronaceae</taxon>
        <taxon>Natronogracilivirga</taxon>
    </lineage>
</organism>
<dbReference type="InterPro" id="IPR011009">
    <property type="entry name" value="Kinase-like_dom_sf"/>
</dbReference>
<comment type="caution">
    <text evidence="1">The sequence shown here is derived from an EMBL/GenBank/DDBJ whole genome shotgun (WGS) entry which is preliminary data.</text>
</comment>
<keyword evidence="2" id="KW-1185">Reference proteome</keyword>
<dbReference type="AlphaFoldDB" id="A0A8J7SBB4"/>
<dbReference type="EMBL" id="JAFIDN010000018">
    <property type="protein sequence ID" value="MBP3193928.1"/>
    <property type="molecule type" value="Genomic_DNA"/>
</dbReference>